<dbReference type="AlphaFoldDB" id="A0A919J4C9"/>
<comment type="caution">
    <text evidence="2">The sequence shown here is derived from an EMBL/GenBank/DDBJ whole genome shotgun (WGS) entry which is preliminary data.</text>
</comment>
<name>A0A919J4C9_9ACTN</name>
<sequence length="86" mass="9700">MISLTEETFTKMFEEALLEVLGEIPDGVGFDSRFSDLKIDSLSRLEVMTILEGRLQTRVDDSMLQKIDSGRDMFLLLTGTPIKEDA</sequence>
<dbReference type="InterPro" id="IPR036736">
    <property type="entry name" value="ACP-like_sf"/>
</dbReference>
<dbReference type="RefSeq" id="WP_203819201.1">
    <property type="nucleotide sequence ID" value="NZ_BAAABP010000022.1"/>
</dbReference>
<organism evidence="2 3">
    <name type="scientific">Paractinoplanes ferrugineus</name>
    <dbReference type="NCBI Taxonomy" id="113564"/>
    <lineage>
        <taxon>Bacteria</taxon>
        <taxon>Bacillati</taxon>
        <taxon>Actinomycetota</taxon>
        <taxon>Actinomycetes</taxon>
        <taxon>Micromonosporales</taxon>
        <taxon>Micromonosporaceae</taxon>
        <taxon>Paractinoplanes</taxon>
    </lineage>
</organism>
<protein>
    <recommendedName>
        <fullName evidence="1">Carrier domain-containing protein</fullName>
    </recommendedName>
</protein>
<gene>
    <name evidence="2" type="ORF">Afe05nite_45880</name>
</gene>
<keyword evidence="3" id="KW-1185">Reference proteome</keyword>
<evidence type="ECO:0000259" key="1">
    <source>
        <dbReference type="Pfam" id="PF00550"/>
    </source>
</evidence>
<evidence type="ECO:0000313" key="2">
    <source>
        <dbReference type="EMBL" id="GIE12748.1"/>
    </source>
</evidence>
<dbReference type="Gene3D" id="1.10.1200.10">
    <property type="entry name" value="ACP-like"/>
    <property type="match status" value="1"/>
</dbReference>
<evidence type="ECO:0000313" key="3">
    <source>
        <dbReference type="Proteomes" id="UP000598174"/>
    </source>
</evidence>
<proteinExistence type="predicted"/>
<dbReference type="SUPFAM" id="SSF47336">
    <property type="entry name" value="ACP-like"/>
    <property type="match status" value="1"/>
</dbReference>
<dbReference type="Pfam" id="PF00550">
    <property type="entry name" value="PP-binding"/>
    <property type="match status" value="1"/>
</dbReference>
<accession>A0A919J4C9</accession>
<dbReference type="InterPro" id="IPR009081">
    <property type="entry name" value="PP-bd_ACP"/>
</dbReference>
<reference evidence="2" key="1">
    <citation type="submission" date="2021-01" db="EMBL/GenBank/DDBJ databases">
        <title>Whole genome shotgun sequence of Actinoplanes ferrugineus NBRC 15555.</title>
        <authorList>
            <person name="Komaki H."/>
            <person name="Tamura T."/>
        </authorList>
    </citation>
    <scope>NUCLEOTIDE SEQUENCE</scope>
    <source>
        <strain evidence="2">NBRC 15555</strain>
    </source>
</reference>
<dbReference type="Proteomes" id="UP000598174">
    <property type="component" value="Unassembled WGS sequence"/>
</dbReference>
<feature type="domain" description="Carrier" evidence="1">
    <location>
        <begin position="15"/>
        <end position="67"/>
    </location>
</feature>
<dbReference type="EMBL" id="BOMM01000040">
    <property type="protein sequence ID" value="GIE12748.1"/>
    <property type="molecule type" value="Genomic_DNA"/>
</dbReference>